<dbReference type="Proteomes" id="UP000014998">
    <property type="component" value="Segment"/>
</dbReference>
<gene>
    <name evidence="2" type="ORF">Ec2_00123</name>
</gene>
<keyword evidence="1" id="KW-1133">Transmembrane helix</keyword>
<accession>S4USJ3</accession>
<reference evidence="2 3" key="1">
    <citation type="journal article" date="2013" name="J. Bacteriol.">
        <title>Effect of the abortive infection mechanism and type III toxin/antitoxin system AbiQ on the lytic cycle of Lactococcus lactis phages.</title>
        <authorList>
            <person name="Samson J.E."/>
            <person name="Belanger M."/>
            <person name="Moineau S."/>
        </authorList>
    </citation>
    <scope>NUCLEOTIDE SEQUENCE [LARGE SCALE GENOMIC DNA]</scope>
</reference>
<sequence>MGKECVFKMVREIRGDLLMFQAMFIEMLSGVLLLVAILGGAALMYNYLEKGDSNGKK</sequence>
<evidence type="ECO:0000313" key="2">
    <source>
        <dbReference type="EMBL" id="AGM12512.1"/>
    </source>
</evidence>
<feature type="transmembrane region" description="Helical" evidence="1">
    <location>
        <begin position="20"/>
        <end position="48"/>
    </location>
</feature>
<dbReference type="RefSeq" id="YP_008530368.1">
    <property type="nucleotide sequence ID" value="NC_022323.1"/>
</dbReference>
<organism evidence="2 3">
    <name type="scientific">Escherichia phage JES2013</name>
    <dbReference type="NCBI Taxonomy" id="1327956"/>
    <lineage>
        <taxon>Viruses</taxon>
        <taxon>Duplodnaviria</taxon>
        <taxon>Heunggongvirae</taxon>
        <taxon>Uroviricota</taxon>
        <taxon>Caudoviricetes</taxon>
        <taxon>Vequintavirinae</taxon>
        <taxon>Vequintavirus</taxon>
        <taxon>Vequintavirus JES2013</taxon>
    </lineage>
</organism>
<dbReference type="EMBL" id="KC690136">
    <property type="protein sequence ID" value="AGM12512.1"/>
    <property type="molecule type" value="Genomic_DNA"/>
</dbReference>
<proteinExistence type="predicted"/>
<keyword evidence="1" id="KW-0812">Transmembrane</keyword>
<dbReference type="GeneID" id="16835967"/>
<evidence type="ECO:0000256" key="1">
    <source>
        <dbReference type="SAM" id="Phobius"/>
    </source>
</evidence>
<dbReference type="KEGG" id="vg:16835967"/>
<name>S4USJ3_9CAUD</name>
<keyword evidence="3" id="KW-1185">Reference proteome</keyword>
<keyword evidence="1" id="KW-0472">Membrane</keyword>
<evidence type="ECO:0000313" key="3">
    <source>
        <dbReference type="Proteomes" id="UP000014998"/>
    </source>
</evidence>
<protein>
    <submittedName>
        <fullName evidence="2">Uncharacterized protein</fullName>
    </submittedName>
</protein>